<feature type="non-terminal residue" evidence="2">
    <location>
        <position position="50"/>
    </location>
</feature>
<evidence type="ECO:0000313" key="3">
    <source>
        <dbReference type="Proteomes" id="UP001529510"/>
    </source>
</evidence>
<evidence type="ECO:0000256" key="1">
    <source>
        <dbReference type="SAM" id="MobiDB-lite"/>
    </source>
</evidence>
<dbReference type="Proteomes" id="UP001529510">
    <property type="component" value="Unassembled WGS sequence"/>
</dbReference>
<proteinExistence type="predicted"/>
<protein>
    <submittedName>
        <fullName evidence="2">Uncharacterized protein</fullName>
    </submittedName>
</protein>
<comment type="caution">
    <text evidence="2">The sequence shown here is derived from an EMBL/GenBank/DDBJ whole genome shotgun (WGS) entry which is preliminary data.</text>
</comment>
<sequence>MRTLNIAPRHYCAPTLNMANRKKNPIISSLAAYDDDDDSDQDSNPDTDDQ</sequence>
<reference evidence="2 3" key="1">
    <citation type="submission" date="2024-05" db="EMBL/GenBank/DDBJ databases">
        <title>Genome sequencing and assembly of Indian major carp, Cirrhinus mrigala (Hamilton, 1822).</title>
        <authorList>
            <person name="Mohindra V."/>
            <person name="Chowdhury L.M."/>
            <person name="Lal K."/>
            <person name="Jena J.K."/>
        </authorList>
    </citation>
    <scope>NUCLEOTIDE SEQUENCE [LARGE SCALE GENOMIC DNA]</scope>
    <source>
        <strain evidence="2">CM1030</strain>
        <tissue evidence="2">Blood</tissue>
    </source>
</reference>
<feature type="compositionally biased region" description="Acidic residues" evidence="1">
    <location>
        <begin position="33"/>
        <end position="50"/>
    </location>
</feature>
<dbReference type="AlphaFoldDB" id="A0ABD0QMS8"/>
<accession>A0ABD0QMS8</accession>
<evidence type="ECO:0000313" key="2">
    <source>
        <dbReference type="EMBL" id="KAL0187045.1"/>
    </source>
</evidence>
<gene>
    <name evidence="2" type="ORF">M9458_018715</name>
</gene>
<name>A0ABD0QMS8_CIRMR</name>
<organism evidence="2 3">
    <name type="scientific">Cirrhinus mrigala</name>
    <name type="common">Mrigala</name>
    <dbReference type="NCBI Taxonomy" id="683832"/>
    <lineage>
        <taxon>Eukaryota</taxon>
        <taxon>Metazoa</taxon>
        <taxon>Chordata</taxon>
        <taxon>Craniata</taxon>
        <taxon>Vertebrata</taxon>
        <taxon>Euteleostomi</taxon>
        <taxon>Actinopterygii</taxon>
        <taxon>Neopterygii</taxon>
        <taxon>Teleostei</taxon>
        <taxon>Ostariophysi</taxon>
        <taxon>Cypriniformes</taxon>
        <taxon>Cyprinidae</taxon>
        <taxon>Labeoninae</taxon>
        <taxon>Labeonini</taxon>
        <taxon>Cirrhinus</taxon>
    </lineage>
</organism>
<keyword evidence="3" id="KW-1185">Reference proteome</keyword>
<dbReference type="EMBL" id="JAMKFB020000008">
    <property type="protein sequence ID" value="KAL0187045.1"/>
    <property type="molecule type" value="Genomic_DNA"/>
</dbReference>
<feature type="region of interest" description="Disordered" evidence="1">
    <location>
        <begin position="31"/>
        <end position="50"/>
    </location>
</feature>